<comment type="caution">
    <text evidence="3">The sequence shown here is derived from an EMBL/GenBank/DDBJ whole genome shotgun (WGS) entry which is preliminary data.</text>
</comment>
<dbReference type="SMART" id="SM00382">
    <property type="entry name" value="AAA"/>
    <property type="match status" value="2"/>
</dbReference>
<dbReference type="Gene3D" id="3.40.50.300">
    <property type="entry name" value="P-loop containing nucleotide triphosphate hydrolases"/>
    <property type="match status" value="3"/>
</dbReference>
<dbReference type="SUPFAM" id="SSF52540">
    <property type="entry name" value="P-loop containing nucleoside triphosphate hydrolases"/>
    <property type="match status" value="2"/>
</dbReference>
<dbReference type="AlphaFoldDB" id="A0A8J7A995"/>
<dbReference type="RefSeq" id="WP_193908324.1">
    <property type="nucleotide sequence ID" value="NZ_JADEXG010000033.1"/>
</dbReference>
<dbReference type="Pfam" id="PF01935">
    <property type="entry name" value="DUF87"/>
    <property type="match status" value="1"/>
</dbReference>
<dbReference type="InterPro" id="IPR003593">
    <property type="entry name" value="AAA+_ATPase"/>
</dbReference>
<feature type="region of interest" description="Disordered" evidence="1">
    <location>
        <begin position="643"/>
        <end position="674"/>
    </location>
</feature>
<feature type="compositionally biased region" description="Basic and acidic residues" evidence="1">
    <location>
        <begin position="660"/>
        <end position="670"/>
    </location>
</feature>
<proteinExistence type="predicted"/>
<dbReference type="PANTHER" id="PTHR30121">
    <property type="entry name" value="UNCHARACTERIZED PROTEIN YJGR-RELATED"/>
    <property type="match status" value="1"/>
</dbReference>
<dbReference type="InterPro" id="IPR027417">
    <property type="entry name" value="P-loop_NTPase"/>
</dbReference>
<dbReference type="PANTHER" id="PTHR30121:SF6">
    <property type="entry name" value="SLR6007 PROTEIN"/>
    <property type="match status" value="1"/>
</dbReference>
<evidence type="ECO:0000259" key="2">
    <source>
        <dbReference type="SMART" id="SM00382"/>
    </source>
</evidence>
<evidence type="ECO:0000313" key="4">
    <source>
        <dbReference type="Proteomes" id="UP000636505"/>
    </source>
</evidence>
<feature type="domain" description="AAA+ ATPase" evidence="2">
    <location>
        <begin position="62"/>
        <end position="334"/>
    </location>
</feature>
<keyword evidence="4" id="KW-1185">Reference proteome</keyword>
<evidence type="ECO:0000256" key="1">
    <source>
        <dbReference type="SAM" id="MobiDB-lite"/>
    </source>
</evidence>
<accession>A0A8J7A995</accession>
<dbReference type="EMBL" id="JADEXG010000033">
    <property type="protein sequence ID" value="MBE9078460.1"/>
    <property type="molecule type" value="Genomic_DNA"/>
</dbReference>
<protein>
    <submittedName>
        <fullName evidence="3">DUF87 domain-containing protein</fullName>
    </submittedName>
</protein>
<sequence>MLAGSDKFLQALQTVDFSWTTHVKSIWNPPAFDISDLHGQARSQIITAAKQLQASNSAESPLGQVVGGDPGTGKTHLLSAIRQQAMAQGIGFVLVDMTDVRYFWETVLQGYISSLREDSEEGISQFQLKRIVKYLVDLTGRHNVSAEQISDLSAEVLNKGINAVLKAVSEKDRNATSQYQDVIRALLLLNSDDFGFSDIGYSWLSGLEIEPSAKQQFGFKTALKTNLSEIVKGLSWILSLQSHWILALDQIDSIVAQHCYASGASTEESTVLEQQVSQSIIEGIGGGLMALHESTSKTLTIVSCLRITWDMLCKKVVRSFQDRFKVPIMLLPVSQQDIATRLIASRLQVAYQQYQLEPPYPTWPFHPDFFEAAQGQTPRKILQRCEQHRQRCLANAEITELRSFTRTEPKTVINHDFNSIEQKFQSIQKNLEISQAVEEGHEDDILGQWLQTAGECLIRENPTADSIDSLVDIDFPGGKNYPQLHARLRLVYRAEGDREKHLCLRALQRSHHAAYRTRLKAAMTTAGIDQALSFRRLMLIRTHDVPGGAATQRLTQEFSKAGGILAYPSSDQLRVIGALHQLKAQNLPDFESWLRQKRPVSQLAFMQETVSWFFDAATSSVTTHQNGSAQTTGLIETDFSADWPQKNEAPSSGRGASASSDREPEHRADSEAGLNGLPIGSRYFGSQVGDTVSIPLESLTKHTVVLAGSGTGKTVLVRRLVEEAALQGIPAIIIDCANDLSRMGDRWPTAPSIWTEQDRLKAERYHQQTNTVIWTPGREGGNPMNLDPLPNFSALSDNADELNQAIDMARDSLQDIVAPGRAASAKIKRGILRNALEYFAESGGGNLERLAEFLNELPAEASGNIANAPKRAREMADLLNAEIANNPLLRQCGAPLDPAVLLGINAPVTRLSIISLIGLPGLTQQQQFLNQLAMTLFTWIKKIPVLPGQPLRGLLVIDEAKDFIPSQQSTPCKSSLSRLVAQARKYGLGLIFATQAPKSIDHNIIANCSTQFYGRANSPSAINVVQDQLRQRGGDGHDIATLQKGQFYAVSETLTPPIKILTPLCFSYHPSSPLDESEVLARAAQSRPTLSL</sequence>
<reference evidence="3" key="1">
    <citation type="submission" date="2020-10" db="EMBL/GenBank/DDBJ databases">
        <authorList>
            <person name="Castelo-Branco R."/>
            <person name="Eusebio N."/>
            <person name="Adriana R."/>
            <person name="Vieira A."/>
            <person name="Brugerolle De Fraissinette N."/>
            <person name="Rezende De Castro R."/>
            <person name="Schneider M.P."/>
            <person name="Vasconcelos V."/>
            <person name="Leao P.N."/>
        </authorList>
    </citation>
    <scope>NUCLEOTIDE SEQUENCE</scope>
    <source>
        <strain evidence="3">LEGE 07310</strain>
    </source>
</reference>
<organism evidence="3 4">
    <name type="scientific">Vasconcelosia minhoensis LEGE 07310</name>
    <dbReference type="NCBI Taxonomy" id="915328"/>
    <lineage>
        <taxon>Bacteria</taxon>
        <taxon>Bacillati</taxon>
        <taxon>Cyanobacteriota</taxon>
        <taxon>Cyanophyceae</taxon>
        <taxon>Nodosilineales</taxon>
        <taxon>Cymatolegaceae</taxon>
        <taxon>Vasconcelosia</taxon>
        <taxon>Vasconcelosia minhoensis</taxon>
    </lineage>
</organism>
<name>A0A8J7A995_9CYAN</name>
<dbReference type="InterPro" id="IPR051162">
    <property type="entry name" value="T4SS_component"/>
</dbReference>
<dbReference type="InterPro" id="IPR002789">
    <property type="entry name" value="HerA_central"/>
</dbReference>
<feature type="domain" description="AAA+ ATPase" evidence="2">
    <location>
        <begin position="699"/>
        <end position="1017"/>
    </location>
</feature>
<dbReference type="Proteomes" id="UP000636505">
    <property type="component" value="Unassembled WGS sequence"/>
</dbReference>
<gene>
    <name evidence="3" type="ORF">IQ241_14335</name>
</gene>
<evidence type="ECO:0000313" key="3">
    <source>
        <dbReference type="EMBL" id="MBE9078460.1"/>
    </source>
</evidence>